<protein>
    <recommendedName>
        <fullName evidence="5">Peptidase C-terminal archaeal/bacterial domain-containing protein</fullName>
    </recommendedName>
</protein>
<dbReference type="EMBL" id="QFYS01000008">
    <property type="protein sequence ID" value="RAK63360.1"/>
    <property type="molecule type" value="Genomic_DNA"/>
</dbReference>
<dbReference type="Pfam" id="PF00353">
    <property type="entry name" value="HemolysinCabind"/>
    <property type="match status" value="2"/>
</dbReference>
<evidence type="ECO:0000256" key="2">
    <source>
        <dbReference type="ARBA" id="ARBA00022525"/>
    </source>
</evidence>
<accession>A0A328B7G6</accession>
<dbReference type="PROSITE" id="PS00330">
    <property type="entry name" value="HEMOLYSIN_CALCIUM"/>
    <property type="match status" value="3"/>
</dbReference>
<organism evidence="3 4">
    <name type="scientific">Phenylobacterium kunshanense</name>
    <dbReference type="NCBI Taxonomy" id="1445034"/>
    <lineage>
        <taxon>Bacteria</taxon>
        <taxon>Pseudomonadati</taxon>
        <taxon>Pseudomonadota</taxon>
        <taxon>Alphaproteobacteria</taxon>
        <taxon>Caulobacterales</taxon>
        <taxon>Caulobacteraceae</taxon>
        <taxon>Phenylobacterium</taxon>
    </lineage>
</organism>
<comment type="caution">
    <text evidence="3">The sequence shown here is derived from an EMBL/GenBank/DDBJ whole genome shotgun (WGS) entry which is preliminary data.</text>
</comment>
<keyword evidence="2" id="KW-0964">Secreted</keyword>
<dbReference type="InterPro" id="IPR018511">
    <property type="entry name" value="Hemolysin-typ_Ca-bd_CS"/>
</dbReference>
<reference evidence="3 4" key="1">
    <citation type="submission" date="2018-05" db="EMBL/GenBank/DDBJ databases">
        <authorList>
            <person name="Lanie J.A."/>
            <person name="Ng W.-L."/>
            <person name="Kazmierczak K.M."/>
            <person name="Andrzejewski T.M."/>
            <person name="Davidsen T.M."/>
            <person name="Wayne K.J."/>
            <person name="Tettelin H."/>
            <person name="Glass J.I."/>
            <person name="Rusch D."/>
            <person name="Podicherti R."/>
            <person name="Tsui H.-C.T."/>
            <person name="Winkler M.E."/>
        </authorList>
    </citation>
    <scope>NUCLEOTIDE SEQUENCE [LARGE SCALE GENOMIC DNA]</scope>
    <source>
        <strain evidence="3 4">BUT-10</strain>
    </source>
</reference>
<evidence type="ECO:0008006" key="5">
    <source>
        <dbReference type="Google" id="ProtNLM"/>
    </source>
</evidence>
<dbReference type="Gene3D" id="2.150.10.10">
    <property type="entry name" value="Serralysin-like metalloprotease, C-terminal"/>
    <property type="match status" value="2"/>
</dbReference>
<gene>
    <name evidence="3" type="ORF">DJ019_16680</name>
</gene>
<dbReference type="PRINTS" id="PR00313">
    <property type="entry name" value="CABNDNGRPT"/>
</dbReference>
<name>A0A328B7G6_9CAUL</name>
<dbReference type="PANTHER" id="PTHR38340">
    <property type="entry name" value="S-LAYER PROTEIN"/>
    <property type="match status" value="1"/>
</dbReference>
<dbReference type="Proteomes" id="UP000249524">
    <property type="component" value="Unassembled WGS sequence"/>
</dbReference>
<sequence length="925" mass="95271">MPEVRVAERLVNVATEGGQRPGDVAVLAGGRSVAAWIDDGAGDIAKLRVFGADGSPEGGELILGAASDVSVAAVGAGFVAVRIVKDGAQQYEVVAQRYDAMGQPEGASQTLYSLDVRGTPTFGLSPRHIDIIPLADGGYAVSWDTSSGDTSGRGSLSVRLVVVDANGAVEWQRGGSIASGRGGGAYDPELTVLELSDGSLIESWRFVNTGISDGPYTPPFQGGAHFSPSGDRLASIRFDTTPADGQLVVYGIGGLGLAELADGRIGVAWAARDAVWFSAYDRASLAGPGNVRTPPIRLAEGTSLRDVQMVELPDGRLVVGWSAGGDVMAQVLTSAGQLDGAAFRLGTTTAGVQDDLRLTVSPDGVLAAMWRDESGIGGDASGTGVKVALTAFELNFQGGPGIDRLTGGALGDRLTGLANDDVLFGGGGADTLDGGMGGDSLSGGAGDDRIVGGLNVDFVTYADAPAAVNADISALRATGGAGNDTLIDVEALYGSAFNDTLTGNYLSNLLVGGAGDDTIDPYSGSDYLDGGAGTDTLILVGSVRDYFVAGLNGQDARLIGPYGTSEVHGFERVVIGGQSLSWAEFTNQAFNGLRYIASNTDLIASIGTDVDRARQHWMNTGRPEGRALDTFDPLRYAASNPDLLAQFGVDAQALARHWITTGFAAGRSATSFDALQYGAAHADLLRAFGADEAALTRHYAVAGAGEGRAVNGFDPLLYGASNDDLARLFGTDANALFQHWIRSGAYEFREPAGFDKVAYVLSYPDLVNAGVTFDTAINHWLTTGADQGLRGDELFGREQVGHGVTGGLATGTLKNFTTSGRPSADRDWFQVTAGPGGSLRIDVRGQDSGGGTLSDPRLEVYDANGRLVASDEDGGVGRDASLQLSGIVAGGAYYVVVRSGAESEGTYQLEVSGAQAGAPSEGWIV</sequence>
<dbReference type="PANTHER" id="PTHR38340:SF1">
    <property type="entry name" value="S-LAYER PROTEIN"/>
    <property type="match status" value="1"/>
</dbReference>
<evidence type="ECO:0000256" key="1">
    <source>
        <dbReference type="ARBA" id="ARBA00004613"/>
    </source>
</evidence>
<dbReference type="OrthoDB" id="7180837at2"/>
<evidence type="ECO:0000313" key="3">
    <source>
        <dbReference type="EMBL" id="RAK63360.1"/>
    </source>
</evidence>
<dbReference type="Gene3D" id="2.60.120.380">
    <property type="match status" value="1"/>
</dbReference>
<dbReference type="InterPro" id="IPR050557">
    <property type="entry name" value="RTX_toxin/Mannuronan_C5-epim"/>
</dbReference>
<dbReference type="AlphaFoldDB" id="A0A328B7G6"/>
<dbReference type="GO" id="GO:0005509">
    <property type="term" value="F:calcium ion binding"/>
    <property type="evidence" value="ECO:0007669"/>
    <property type="project" value="InterPro"/>
</dbReference>
<dbReference type="GO" id="GO:0005576">
    <property type="term" value="C:extracellular region"/>
    <property type="evidence" value="ECO:0007669"/>
    <property type="project" value="UniProtKB-SubCell"/>
</dbReference>
<dbReference type="InterPro" id="IPR001343">
    <property type="entry name" value="Hemolysn_Ca-bd"/>
</dbReference>
<dbReference type="RefSeq" id="WP_111277200.1">
    <property type="nucleotide sequence ID" value="NZ_QFYS01000008.1"/>
</dbReference>
<comment type="subcellular location">
    <subcellularLocation>
        <location evidence="1">Secreted</location>
    </subcellularLocation>
</comment>
<proteinExistence type="predicted"/>
<keyword evidence="4" id="KW-1185">Reference proteome</keyword>
<evidence type="ECO:0000313" key="4">
    <source>
        <dbReference type="Proteomes" id="UP000249524"/>
    </source>
</evidence>
<dbReference type="InterPro" id="IPR011049">
    <property type="entry name" value="Serralysin-like_metalloprot_C"/>
</dbReference>
<dbReference type="SUPFAM" id="SSF51120">
    <property type="entry name" value="beta-Roll"/>
    <property type="match status" value="2"/>
</dbReference>